<name>A0AC35FP33_9BILA</name>
<protein>
    <submittedName>
        <fullName evidence="2">Cation-transporting P-type ATPase N-terminal domain-containing protein</fullName>
    </submittedName>
</protein>
<dbReference type="WBParaSite" id="PS1159_v2.g19410.t1">
    <property type="protein sequence ID" value="PS1159_v2.g19410.t1"/>
    <property type="gene ID" value="PS1159_v2.g19410"/>
</dbReference>
<evidence type="ECO:0000313" key="1">
    <source>
        <dbReference type="Proteomes" id="UP000887580"/>
    </source>
</evidence>
<reference evidence="2" key="1">
    <citation type="submission" date="2022-11" db="UniProtKB">
        <authorList>
            <consortium name="WormBaseParasite"/>
        </authorList>
    </citation>
    <scope>IDENTIFICATION</scope>
</reference>
<evidence type="ECO:0000313" key="2">
    <source>
        <dbReference type="WBParaSite" id="PS1159_v2.g19410.t1"/>
    </source>
</evidence>
<dbReference type="Proteomes" id="UP000887580">
    <property type="component" value="Unplaced"/>
</dbReference>
<accession>A0AC35FP33</accession>
<proteinExistence type="predicted"/>
<organism evidence="1 2">
    <name type="scientific">Panagrolaimus sp. PS1159</name>
    <dbReference type="NCBI Taxonomy" id="55785"/>
    <lineage>
        <taxon>Eukaryota</taxon>
        <taxon>Metazoa</taxon>
        <taxon>Ecdysozoa</taxon>
        <taxon>Nematoda</taxon>
        <taxon>Chromadorea</taxon>
        <taxon>Rhabditida</taxon>
        <taxon>Tylenchina</taxon>
        <taxon>Panagrolaimomorpha</taxon>
        <taxon>Panagrolaimoidea</taxon>
        <taxon>Panagrolaimidae</taxon>
        <taxon>Panagrolaimus</taxon>
    </lineage>
</organism>
<sequence>MDSSYKSRQKDDSIIVKMEEQISLDELKALMTFQKNEGKEMIDKKYGGIEELCKKLDTNSKNGITNTEEELNQRRKIYGSNEIPPPPMKSFFILMWEAIKNFTLIILLISALISLGLSFYPIDGHEDDNSGWIEGAAILISVVVVVLVTAINDYTKERQFRDCAVFADTFFCGNLRSTKIFLKNAPKTRRKRLQKMLAFFT</sequence>